<dbReference type="InterPro" id="IPR029063">
    <property type="entry name" value="SAM-dependent_MTases_sf"/>
</dbReference>
<comment type="similarity">
    <text evidence="1">Belongs to the methyltransferase superfamily.</text>
</comment>
<dbReference type="OrthoDB" id="411785at2759"/>
<sequence>MIARTARPAEVTAHKATSTQLLPDGVSQEWRVLRFIPEKSSSNLIQAINKVSIDADGKLIEQCRNCLLMPYTKSIVSAVLTGLVMVHAPVFEELQEDKVGENDISNGSNAGQREPRILCVGFGGGSIPSFLAEMLPQCHVDVVELEPAVIQASSDLGFQQDKRIHVTVQDGAVFAHCAVESGTGYDAVIVDAYDADGNVPATFATEHSAFFEALASGLLASRGVLVTNFLPGTDLAPVLMRQAEALSHRSDCLSFAIQAEGSGNLLALHLCGTPTRRPAKPELCLRLWLAACVVENSTACPFRVGRLATKGLREIQVRRKSHGDCITIIT</sequence>
<dbReference type="InterPro" id="IPR051419">
    <property type="entry name" value="Lys/N-term_MeTrsfase_sf"/>
</dbReference>
<protein>
    <submittedName>
        <fullName evidence="5">Polyamine aminopropyltransferase (Putrescine aminopropyltransferase) (PAPT) (Spermidine synthase) (SPDS) (SPDSY)</fullName>
    </submittedName>
</protein>
<dbReference type="Gene3D" id="3.40.50.150">
    <property type="entry name" value="Vaccinia Virus protein VP39"/>
    <property type="match status" value="1"/>
</dbReference>
<dbReference type="AlphaFoldDB" id="A0A9P1BIQ2"/>
<dbReference type="GO" id="GO:0008168">
    <property type="term" value="F:methyltransferase activity"/>
    <property type="evidence" value="ECO:0007669"/>
    <property type="project" value="UniProtKB-KW"/>
</dbReference>
<keyword evidence="3" id="KW-0808">Transferase</keyword>
<reference evidence="5 6" key="2">
    <citation type="submission" date="2024-05" db="EMBL/GenBank/DDBJ databases">
        <authorList>
            <person name="Chen Y."/>
            <person name="Shah S."/>
            <person name="Dougan E. K."/>
            <person name="Thang M."/>
            <person name="Chan C."/>
        </authorList>
    </citation>
    <scope>NUCLEOTIDE SEQUENCE [LARGE SCALE GENOMIC DNA]</scope>
</reference>
<dbReference type="SUPFAM" id="SSF53335">
    <property type="entry name" value="S-adenosyl-L-methionine-dependent methyltransferases"/>
    <property type="match status" value="1"/>
</dbReference>
<reference evidence="4" key="1">
    <citation type="submission" date="2022-10" db="EMBL/GenBank/DDBJ databases">
        <authorList>
            <person name="Chen Y."/>
            <person name="Dougan E. K."/>
            <person name="Chan C."/>
            <person name="Rhodes N."/>
            <person name="Thang M."/>
        </authorList>
    </citation>
    <scope>NUCLEOTIDE SEQUENCE</scope>
</reference>
<proteinExistence type="inferred from homology"/>
<evidence type="ECO:0000313" key="4">
    <source>
        <dbReference type="EMBL" id="CAI3974052.1"/>
    </source>
</evidence>
<dbReference type="GO" id="GO:0032259">
    <property type="term" value="P:methylation"/>
    <property type="evidence" value="ECO:0007669"/>
    <property type="project" value="UniProtKB-KW"/>
</dbReference>
<evidence type="ECO:0000256" key="2">
    <source>
        <dbReference type="ARBA" id="ARBA00022603"/>
    </source>
</evidence>
<dbReference type="EMBL" id="CAMXCT010000113">
    <property type="protein sequence ID" value="CAI3974052.1"/>
    <property type="molecule type" value="Genomic_DNA"/>
</dbReference>
<accession>A0A9P1BIQ2</accession>
<keyword evidence="2" id="KW-0489">Methyltransferase</keyword>
<dbReference type="PANTHER" id="PTHR12176">
    <property type="entry name" value="SAM-DEPENDENT METHYLTRANSFERASE SUPERFAMILY PROTEIN"/>
    <property type="match status" value="1"/>
</dbReference>
<keyword evidence="6" id="KW-1185">Reference proteome</keyword>
<evidence type="ECO:0000313" key="6">
    <source>
        <dbReference type="Proteomes" id="UP001152797"/>
    </source>
</evidence>
<dbReference type="EMBL" id="CAMXCT030000113">
    <property type="protein sequence ID" value="CAL4761364.1"/>
    <property type="molecule type" value="Genomic_DNA"/>
</dbReference>
<evidence type="ECO:0000313" key="5">
    <source>
        <dbReference type="EMBL" id="CAL4761364.1"/>
    </source>
</evidence>
<evidence type="ECO:0000256" key="1">
    <source>
        <dbReference type="ARBA" id="ARBA00008361"/>
    </source>
</evidence>
<dbReference type="Proteomes" id="UP001152797">
    <property type="component" value="Unassembled WGS sequence"/>
</dbReference>
<name>A0A9P1BIQ2_9DINO</name>
<dbReference type="PANTHER" id="PTHR12176:SF56">
    <property type="entry name" value="OS04G0510700 PROTEIN"/>
    <property type="match status" value="1"/>
</dbReference>
<dbReference type="EMBL" id="CAMXCT020000113">
    <property type="protein sequence ID" value="CAL1127427.1"/>
    <property type="molecule type" value="Genomic_DNA"/>
</dbReference>
<comment type="caution">
    <text evidence="4">The sequence shown here is derived from an EMBL/GenBank/DDBJ whole genome shotgun (WGS) entry which is preliminary data.</text>
</comment>
<gene>
    <name evidence="4" type="ORF">C1SCF055_LOCUS2485</name>
</gene>
<evidence type="ECO:0000256" key="3">
    <source>
        <dbReference type="ARBA" id="ARBA00022679"/>
    </source>
</evidence>
<organism evidence="4">
    <name type="scientific">Cladocopium goreaui</name>
    <dbReference type="NCBI Taxonomy" id="2562237"/>
    <lineage>
        <taxon>Eukaryota</taxon>
        <taxon>Sar</taxon>
        <taxon>Alveolata</taxon>
        <taxon>Dinophyceae</taxon>
        <taxon>Suessiales</taxon>
        <taxon>Symbiodiniaceae</taxon>
        <taxon>Cladocopium</taxon>
    </lineage>
</organism>